<proteinExistence type="predicted"/>
<dbReference type="Proteomes" id="UP000239757">
    <property type="component" value="Unassembled WGS sequence"/>
</dbReference>
<sequence length="195" mass="21318">MEAVWIDDEEARKFRDEQARRSGFRDGRFPRVGDESGGRWGGAVSHLKRSFKRAAAVPILSCTKLSVPVLRPGIDRHDRMGGIAIPERQADKTQPAHTPQPRTRPDGLRDGGDVESRPCESSLAAEPARGQSSSKPAIAADQMASLRVTGRSGEPRWQSDVSAAECRVRWAADDLNAGNNQQSGDLAGWAYRKSE</sequence>
<feature type="compositionally biased region" description="Basic and acidic residues" evidence="1">
    <location>
        <begin position="103"/>
        <end position="118"/>
    </location>
</feature>
<evidence type="ECO:0000313" key="3">
    <source>
        <dbReference type="Proteomes" id="UP000239757"/>
    </source>
</evidence>
<gene>
    <name evidence="2" type="ORF">GOBAR_AA04716</name>
</gene>
<feature type="region of interest" description="Disordered" evidence="1">
    <location>
        <begin position="176"/>
        <end position="195"/>
    </location>
</feature>
<protein>
    <submittedName>
        <fullName evidence="2">Uncharacterized protein</fullName>
    </submittedName>
</protein>
<reference evidence="2 3" key="1">
    <citation type="submission" date="2015-01" db="EMBL/GenBank/DDBJ databases">
        <title>Genome of allotetraploid Gossypium barbadense reveals genomic plasticity and fiber elongation in cotton evolution.</title>
        <authorList>
            <person name="Chen X."/>
            <person name="Liu X."/>
            <person name="Zhao B."/>
            <person name="Zheng H."/>
            <person name="Hu Y."/>
            <person name="Lu G."/>
            <person name="Yang C."/>
            <person name="Chen J."/>
            <person name="Shan C."/>
            <person name="Zhang L."/>
            <person name="Zhou Y."/>
            <person name="Wang L."/>
            <person name="Guo W."/>
            <person name="Bai Y."/>
            <person name="Ruan J."/>
            <person name="Shangguan X."/>
            <person name="Mao Y."/>
            <person name="Jiang J."/>
            <person name="Zhu Y."/>
            <person name="Lei J."/>
            <person name="Kang H."/>
            <person name="Chen S."/>
            <person name="He X."/>
            <person name="Wang R."/>
            <person name="Wang Y."/>
            <person name="Chen J."/>
            <person name="Wang L."/>
            <person name="Yu S."/>
            <person name="Wang B."/>
            <person name="Wei J."/>
            <person name="Song S."/>
            <person name="Lu X."/>
            <person name="Gao Z."/>
            <person name="Gu W."/>
            <person name="Deng X."/>
            <person name="Ma D."/>
            <person name="Wang S."/>
            <person name="Liang W."/>
            <person name="Fang L."/>
            <person name="Cai C."/>
            <person name="Zhu X."/>
            <person name="Zhou B."/>
            <person name="Zhang Y."/>
            <person name="Chen Z."/>
            <person name="Xu S."/>
            <person name="Zhu R."/>
            <person name="Wang S."/>
            <person name="Zhang T."/>
            <person name="Zhao G."/>
        </authorList>
    </citation>
    <scope>NUCLEOTIDE SEQUENCE [LARGE SCALE GENOMIC DNA]</scope>
    <source>
        <strain evidence="3">cv. Xinhai21</strain>
        <tissue evidence="2">Leaf</tissue>
    </source>
</reference>
<name>A0A2P5YJT4_GOSBA</name>
<evidence type="ECO:0000313" key="2">
    <source>
        <dbReference type="EMBL" id="PPS15862.1"/>
    </source>
</evidence>
<feature type="region of interest" description="Disordered" evidence="1">
    <location>
        <begin position="85"/>
        <end position="160"/>
    </location>
</feature>
<dbReference type="EMBL" id="KZ663093">
    <property type="protein sequence ID" value="PPS15862.1"/>
    <property type="molecule type" value="Genomic_DNA"/>
</dbReference>
<accession>A0A2P5YJT4</accession>
<dbReference type="AlphaFoldDB" id="A0A2P5YJT4"/>
<evidence type="ECO:0000256" key="1">
    <source>
        <dbReference type="SAM" id="MobiDB-lite"/>
    </source>
</evidence>
<organism evidence="2 3">
    <name type="scientific">Gossypium barbadense</name>
    <name type="common">Sea Island cotton</name>
    <name type="synonym">Hibiscus barbadensis</name>
    <dbReference type="NCBI Taxonomy" id="3634"/>
    <lineage>
        <taxon>Eukaryota</taxon>
        <taxon>Viridiplantae</taxon>
        <taxon>Streptophyta</taxon>
        <taxon>Embryophyta</taxon>
        <taxon>Tracheophyta</taxon>
        <taxon>Spermatophyta</taxon>
        <taxon>Magnoliopsida</taxon>
        <taxon>eudicotyledons</taxon>
        <taxon>Gunneridae</taxon>
        <taxon>Pentapetalae</taxon>
        <taxon>rosids</taxon>
        <taxon>malvids</taxon>
        <taxon>Malvales</taxon>
        <taxon>Malvaceae</taxon>
        <taxon>Malvoideae</taxon>
        <taxon>Gossypium</taxon>
    </lineage>
</organism>